<dbReference type="RefSeq" id="WP_174340744.1">
    <property type="nucleotide sequence ID" value="NZ_JAENMR010000005.1"/>
</dbReference>
<reference evidence="1" key="1">
    <citation type="submission" date="2020-12" db="EMBL/GenBank/DDBJ databases">
        <title>Draft genome sequence of Enterobacter spp., Lelliottia spp. and Serratia spp. isolated from drinking water reservoirs and lakes.</title>
        <authorList>
            <person name="Reitter C."/>
            <person name="Neuhaus K."/>
            <person name="Huegler M."/>
        </authorList>
    </citation>
    <scope>NUCLEOTIDE SEQUENCE</scope>
    <source>
        <strain evidence="1">TZW15</strain>
    </source>
</reference>
<organism evidence="1 2">
    <name type="scientific">Lelliottia amnigena</name>
    <name type="common">Enterobacter amnigenus</name>
    <dbReference type="NCBI Taxonomy" id="61646"/>
    <lineage>
        <taxon>Bacteria</taxon>
        <taxon>Pseudomonadati</taxon>
        <taxon>Pseudomonadota</taxon>
        <taxon>Gammaproteobacteria</taxon>
        <taxon>Enterobacterales</taxon>
        <taxon>Enterobacteriaceae</taxon>
        <taxon>Lelliottia</taxon>
    </lineage>
</organism>
<dbReference type="AlphaFoldDB" id="A0AAP2F2H1"/>
<gene>
    <name evidence="1" type="ORF">I7V27_12275</name>
</gene>
<sequence>MHNYYIAIDMLTNHLGLSVDEAIESINLPHDMMKQLKQAYLEHRIGSDEQQD</sequence>
<accession>A0AAP2F2H1</accession>
<evidence type="ECO:0000313" key="1">
    <source>
        <dbReference type="EMBL" id="MBL5935222.1"/>
    </source>
</evidence>
<name>A0AAP2F2H1_LELAM</name>
<dbReference type="Proteomes" id="UP000653275">
    <property type="component" value="Unassembled WGS sequence"/>
</dbReference>
<dbReference type="EMBL" id="JAENMS010000005">
    <property type="protein sequence ID" value="MBL5935222.1"/>
    <property type="molecule type" value="Genomic_DNA"/>
</dbReference>
<evidence type="ECO:0000313" key="2">
    <source>
        <dbReference type="Proteomes" id="UP000653275"/>
    </source>
</evidence>
<proteinExistence type="predicted"/>
<protein>
    <submittedName>
        <fullName evidence="1">Uncharacterized protein</fullName>
    </submittedName>
</protein>
<comment type="caution">
    <text evidence="1">The sequence shown here is derived from an EMBL/GenBank/DDBJ whole genome shotgun (WGS) entry which is preliminary data.</text>
</comment>